<evidence type="ECO:0000313" key="1">
    <source>
        <dbReference type="EMBL" id="PCI92501.1"/>
    </source>
</evidence>
<dbReference type="AlphaFoldDB" id="A0A2A4YCT3"/>
<comment type="caution">
    <text evidence="1">The sequence shown here is derived from an EMBL/GenBank/DDBJ whole genome shotgun (WGS) entry which is preliminary data.</text>
</comment>
<protein>
    <submittedName>
        <fullName evidence="1">Uncharacterized protein</fullName>
    </submittedName>
</protein>
<name>A0A2A4YCT3_UNCAE</name>
<proteinExistence type="predicted"/>
<organism evidence="1 2">
    <name type="scientific">Aerophobetes bacterium</name>
    <dbReference type="NCBI Taxonomy" id="2030807"/>
    <lineage>
        <taxon>Bacteria</taxon>
        <taxon>Candidatus Aerophobota</taxon>
    </lineage>
</organism>
<sequence>MTSPFPVIKNARKTLVGCAEEYLNRVNNDKKLRVFLNHHPIKNTELDLRIIFLDGNEQWFDLGFIVNASLVQGVARYKTYNRKKDRFQNRHEEPYQEALSLVREQSTLPITLQEWDIYTLL</sequence>
<evidence type="ECO:0000313" key="2">
    <source>
        <dbReference type="Proteomes" id="UP000217838"/>
    </source>
</evidence>
<gene>
    <name evidence="1" type="ORF">COB11_07255</name>
</gene>
<reference evidence="2" key="1">
    <citation type="submission" date="2017-08" db="EMBL/GenBank/DDBJ databases">
        <title>A dynamic microbial community with high functional redundancy inhabits the cold, oxic subseafloor aquifer.</title>
        <authorList>
            <person name="Tully B.J."/>
            <person name="Wheat C.G."/>
            <person name="Glazer B.T."/>
            <person name="Huber J.A."/>
        </authorList>
    </citation>
    <scope>NUCLEOTIDE SEQUENCE [LARGE SCALE GENOMIC DNA]</scope>
</reference>
<dbReference type="EMBL" id="NVUU01000100">
    <property type="protein sequence ID" value="PCI92501.1"/>
    <property type="molecule type" value="Genomic_DNA"/>
</dbReference>
<accession>A0A2A4YCT3</accession>
<dbReference type="Proteomes" id="UP000217838">
    <property type="component" value="Unassembled WGS sequence"/>
</dbReference>